<keyword evidence="1" id="KW-1133">Transmembrane helix</keyword>
<proteinExistence type="predicted"/>
<dbReference type="OrthoDB" id="1253310at2"/>
<dbReference type="AlphaFoldDB" id="A0A0G3M1T0"/>
<feature type="transmembrane region" description="Helical" evidence="1">
    <location>
        <begin position="200"/>
        <end position="222"/>
    </location>
</feature>
<name>A0A0G3M1T0_CHRGL</name>
<keyword evidence="1" id="KW-0472">Membrane</keyword>
<evidence type="ECO:0000313" key="2">
    <source>
        <dbReference type="EMBL" id="AKK71978.1"/>
    </source>
</evidence>
<dbReference type="RefSeq" id="WP_053327227.1">
    <property type="nucleotide sequence ID" value="NZ_CP009928.1"/>
</dbReference>
<feature type="transmembrane region" description="Helical" evidence="1">
    <location>
        <begin position="124"/>
        <end position="142"/>
    </location>
</feature>
<feature type="transmembrane region" description="Helical" evidence="1">
    <location>
        <begin position="169"/>
        <end position="188"/>
    </location>
</feature>
<keyword evidence="1" id="KW-0812">Transmembrane</keyword>
<evidence type="ECO:0000313" key="3">
    <source>
        <dbReference type="Proteomes" id="UP000035213"/>
    </source>
</evidence>
<sequence length="223" mass="26018">MEVKKEVLRKLPTSGLLQYVNKDSKYVSLAVKYAYEILKTERNVQFSDEEIKRIEELIAYKERQENDHFKVDQNILENSAETEKYPILFSKNDIILASTVINPIVGGVLFFVNLNKVNQVKPKSIFLTIGYLIAAFIAILLYNTYVSDLISNFIIESLSGYSKNRYSELTFKIAFKMLINFLLISFLWDKIFDKQMKYRIYSATIGIIIFAVIYLFIIPMFLH</sequence>
<evidence type="ECO:0000256" key="1">
    <source>
        <dbReference type="SAM" id="Phobius"/>
    </source>
</evidence>
<reference evidence="2 3" key="1">
    <citation type="submission" date="2014-11" db="EMBL/GenBank/DDBJ databases">
        <authorList>
            <person name="Park G.-S."/>
            <person name="Hong S.-J."/>
            <person name="Jung B.K."/>
            <person name="Khan A.R."/>
            <person name="Kwak Y."/>
            <person name="Shin J.-H."/>
        </authorList>
    </citation>
    <scope>NUCLEOTIDE SEQUENCE [LARGE SCALE GENOMIC DNA]</scope>
    <source>
        <strain evidence="2 3">DSM 27622</strain>
    </source>
</reference>
<organism evidence="2 3">
    <name type="scientific">Chryseobacterium gallinarum</name>
    <dbReference type="NCBI Taxonomy" id="1324352"/>
    <lineage>
        <taxon>Bacteria</taxon>
        <taxon>Pseudomonadati</taxon>
        <taxon>Bacteroidota</taxon>
        <taxon>Flavobacteriia</taxon>
        <taxon>Flavobacteriales</taxon>
        <taxon>Weeksellaceae</taxon>
        <taxon>Chryseobacterium group</taxon>
        <taxon>Chryseobacterium</taxon>
    </lineage>
</organism>
<protein>
    <submittedName>
        <fullName evidence="2">Uncharacterized protein</fullName>
    </submittedName>
</protein>
<dbReference type="PATRIC" id="fig|1324352.5.peg.947"/>
<accession>A0A0G3M1T0</accession>
<gene>
    <name evidence="2" type="ORF">OK18_04405</name>
</gene>
<dbReference type="EMBL" id="CP009928">
    <property type="protein sequence ID" value="AKK71978.1"/>
    <property type="molecule type" value="Genomic_DNA"/>
</dbReference>
<feature type="transmembrane region" description="Helical" evidence="1">
    <location>
        <begin position="94"/>
        <end position="112"/>
    </location>
</feature>
<dbReference type="KEGG" id="cgn:OK18_04405"/>
<dbReference type="Proteomes" id="UP000035213">
    <property type="component" value="Chromosome"/>
</dbReference>